<proteinExistence type="predicted"/>
<keyword evidence="2" id="KW-1185">Reference proteome</keyword>
<feature type="non-terminal residue" evidence="1">
    <location>
        <position position="221"/>
    </location>
</feature>
<protein>
    <submittedName>
        <fullName evidence="1">36703_t:CDS:1</fullName>
    </submittedName>
</protein>
<organism evidence="1 2">
    <name type="scientific">Racocetra persica</name>
    <dbReference type="NCBI Taxonomy" id="160502"/>
    <lineage>
        <taxon>Eukaryota</taxon>
        <taxon>Fungi</taxon>
        <taxon>Fungi incertae sedis</taxon>
        <taxon>Mucoromycota</taxon>
        <taxon>Glomeromycotina</taxon>
        <taxon>Glomeromycetes</taxon>
        <taxon>Diversisporales</taxon>
        <taxon>Gigasporaceae</taxon>
        <taxon>Racocetra</taxon>
    </lineage>
</organism>
<sequence length="221" mass="24528">MAQSRNVNQHPVTNWVPNKGTIKLNIDPRYGFFRLSQISGKPDSEWKKYAVDINGQIKFLSWGIIPETLGVASIISTLDGGYAIVYANVTNSSSIDPNGLFAVRLGLYAIFISRNQQTPSIPYILFQTSLSEVNATFVKCSVNYVRVGHICILTIEHFKITNFSQSPLTPFFNPMCVKVRFLSSGSVLSSNTSEYMDPNSNISVYGPKTASEYFVTPLTYG</sequence>
<name>A0ACA9RII2_9GLOM</name>
<comment type="caution">
    <text evidence="1">The sequence shown here is derived from an EMBL/GenBank/DDBJ whole genome shotgun (WGS) entry which is preliminary data.</text>
</comment>
<accession>A0ACA9RII2</accession>
<dbReference type="EMBL" id="CAJVQC010055914">
    <property type="protein sequence ID" value="CAG8795866.1"/>
    <property type="molecule type" value="Genomic_DNA"/>
</dbReference>
<evidence type="ECO:0000313" key="1">
    <source>
        <dbReference type="EMBL" id="CAG8795866.1"/>
    </source>
</evidence>
<evidence type="ECO:0000313" key="2">
    <source>
        <dbReference type="Proteomes" id="UP000789920"/>
    </source>
</evidence>
<gene>
    <name evidence="1" type="ORF">RPERSI_LOCUS20048</name>
</gene>
<reference evidence="1" key="1">
    <citation type="submission" date="2021-06" db="EMBL/GenBank/DDBJ databases">
        <authorList>
            <person name="Kallberg Y."/>
            <person name="Tangrot J."/>
            <person name="Rosling A."/>
        </authorList>
    </citation>
    <scope>NUCLEOTIDE SEQUENCE</scope>
    <source>
        <strain evidence="1">MA461A</strain>
    </source>
</reference>
<dbReference type="Proteomes" id="UP000789920">
    <property type="component" value="Unassembled WGS sequence"/>
</dbReference>